<gene>
    <name evidence="2" type="ORF">HNR13_000989</name>
</gene>
<dbReference type="Proteomes" id="UP000578352">
    <property type="component" value="Unassembled WGS sequence"/>
</dbReference>
<accession>A0A853CQK6</accession>
<keyword evidence="1" id="KW-1133">Transmembrane helix</keyword>
<feature type="transmembrane region" description="Helical" evidence="1">
    <location>
        <begin position="63"/>
        <end position="83"/>
    </location>
</feature>
<evidence type="ECO:0000313" key="2">
    <source>
        <dbReference type="EMBL" id="NYJ22702.1"/>
    </source>
</evidence>
<feature type="transmembrane region" description="Helical" evidence="1">
    <location>
        <begin position="89"/>
        <end position="113"/>
    </location>
</feature>
<sequence length="190" mass="19231">MSTKSTTVAVATYASRDAAVEDYEIIRGAKHQGELGHLAIAVIAKDQDGKLVVDRHDSTAKHLAWGGAIVGASLVVLVPPLGITTLAAGLAGGGAVATAGALAGAGGIIGHFYRNIPKDTVEEMGATLSSGEAGLLIIAVDPKGLDIDALLTKAEKKVVKTGVTDEKDAEDDALETAFKQMSDTNATAAA</sequence>
<organism evidence="2 3">
    <name type="scientific">Leifsonia shinshuensis</name>
    <dbReference type="NCBI Taxonomy" id="150026"/>
    <lineage>
        <taxon>Bacteria</taxon>
        <taxon>Bacillati</taxon>
        <taxon>Actinomycetota</taxon>
        <taxon>Actinomycetes</taxon>
        <taxon>Micrococcales</taxon>
        <taxon>Microbacteriaceae</taxon>
        <taxon>Leifsonia</taxon>
    </lineage>
</organism>
<dbReference type="EMBL" id="JACCFL010000001">
    <property type="protein sequence ID" value="NYJ22702.1"/>
    <property type="molecule type" value="Genomic_DNA"/>
</dbReference>
<dbReference type="RefSeq" id="WP_179604722.1">
    <property type="nucleotide sequence ID" value="NZ_BAABEH010000001.1"/>
</dbReference>
<proteinExistence type="predicted"/>
<reference evidence="2 3" key="1">
    <citation type="submission" date="2020-07" db="EMBL/GenBank/DDBJ databases">
        <title>Sequencing the genomes of 1000 actinobacteria strains.</title>
        <authorList>
            <person name="Klenk H.-P."/>
        </authorList>
    </citation>
    <scope>NUCLEOTIDE SEQUENCE [LARGE SCALE GENOMIC DNA]</scope>
    <source>
        <strain evidence="2 3">DSM 15165</strain>
    </source>
</reference>
<dbReference type="AlphaFoldDB" id="A0A853CQK6"/>
<protein>
    <submittedName>
        <fullName evidence="2">Putative membrane protein</fullName>
    </submittedName>
</protein>
<keyword evidence="1" id="KW-0472">Membrane</keyword>
<keyword evidence="1" id="KW-0812">Transmembrane</keyword>
<evidence type="ECO:0000256" key="1">
    <source>
        <dbReference type="SAM" id="Phobius"/>
    </source>
</evidence>
<comment type="caution">
    <text evidence="2">The sequence shown here is derived from an EMBL/GenBank/DDBJ whole genome shotgun (WGS) entry which is preliminary data.</text>
</comment>
<evidence type="ECO:0000313" key="3">
    <source>
        <dbReference type="Proteomes" id="UP000578352"/>
    </source>
</evidence>
<name>A0A853CQK6_9MICO</name>